<dbReference type="RefSeq" id="WP_374037314.1">
    <property type="nucleotide sequence ID" value="NZ_CP169082.1"/>
</dbReference>
<proteinExistence type="predicted"/>
<dbReference type="EMBL" id="JBHSLF010000018">
    <property type="protein sequence ID" value="MFC5344142.1"/>
    <property type="molecule type" value="Genomic_DNA"/>
</dbReference>
<comment type="caution">
    <text evidence="2">The sequence shown here is derived from an EMBL/GenBank/DDBJ whole genome shotgun (WGS) entry which is preliminary data.</text>
</comment>
<accession>A0ABW0FR00</accession>
<organism evidence="2 3">
    <name type="scientific">Brevundimonas staleyi</name>
    <dbReference type="NCBI Taxonomy" id="74326"/>
    <lineage>
        <taxon>Bacteria</taxon>
        <taxon>Pseudomonadati</taxon>
        <taxon>Pseudomonadota</taxon>
        <taxon>Alphaproteobacteria</taxon>
        <taxon>Caulobacterales</taxon>
        <taxon>Caulobacteraceae</taxon>
        <taxon>Brevundimonas</taxon>
    </lineage>
</organism>
<keyword evidence="3" id="KW-1185">Reference proteome</keyword>
<feature type="region of interest" description="Disordered" evidence="1">
    <location>
        <begin position="1"/>
        <end position="54"/>
    </location>
</feature>
<dbReference type="Proteomes" id="UP001596152">
    <property type="component" value="Unassembled WGS sequence"/>
</dbReference>
<name>A0ABW0FR00_9CAUL</name>
<gene>
    <name evidence="2" type="ORF">ACFPIE_09470</name>
</gene>
<feature type="compositionally biased region" description="Basic and acidic residues" evidence="1">
    <location>
        <begin position="20"/>
        <end position="31"/>
    </location>
</feature>
<evidence type="ECO:0000313" key="2">
    <source>
        <dbReference type="EMBL" id="MFC5344142.1"/>
    </source>
</evidence>
<reference evidence="3" key="1">
    <citation type="journal article" date="2019" name="Int. J. Syst. Evol. Microbiol.">
        <title>The Global Catalogue of Microorganisms (GCM) 10K type strain sequencing project: providing services to taxonomists for standard genome sequencing and annotation.</title>
        <authorList>
            <consortium name="The Broad Institute Genomics Platform"/>
            <consortium name="The Broad Institute Genome Sequencing Center for Infectious Disease"/>
            <person name="Wu L."/>
            <person name="Ma J."/>
        </authorList>
    </citation>
    <scope>NUCLEOTIDE SEQUENCE [LARGE SCALE GENOMIC DNA]</scope>
    <source>
        <strain evidence="3">JCM 12125</strain>
    </source>
</reference>
<evidence type="ECO:0000313" key="3">
    <source>
        <dbReference type="Proteomes" id="UP001596152"/>
    </source>
</evidence>
<protein>
    <submittedName>
        <fullName evidence="2">Uncharacterized protein</fullName>
    </submittedName>
</protein>
<sequence length="54" mass="5697">MKSMQRKIAARPTASADRSGATRDPARDEARTYGTPPGPVNAREGLFTGGATLH</sequence>
<evidence type="ECO:0000256" key="1">
    <source>
        <dbReference type="SAM" id="MobiDB-lite"/>
    </source>
</evidence>